<feature type="non-terminal residue" evidence="1">
    <location>
        <position position="29"/>
    </location>
</feature>
<organism evidence="1">
    <name type="scientific">marine metagenome</name>
    <dbReference type="NCBI Taxonomy" id="408172"/>
    <lineage>
        <taxon>unclassified sequences</taxon>
        <taxon>metagenomes</taxon>
        <taxon>ecological metagenomes</taxon>
    </lineage>
</organism>
<name>A0A382T7K9_9ZZZZ</name>
<reference evidence="1" key="1">
    <citation type="submission" date="2018-05" db="EMBL/GenBank/DDBJ databases">
        <authorList>
            <person name="Lanie J.A."/>
            <person name="Ng W.-L."/>
            <person name="Kazmierczak K.M."/>
            <person name="Andrzejewski T.M."/>
            <person name="Davidsen T.M."/>
            <person name="Wayne K.J."/>
            <person name="Tettelin H."/>
            <person name="Glass J.I."/>
            <person name="Rusch D."/>
            <person name="Podicherti R."/>
            <person name="Tsui H.-C.T."/>
            <person name="Winkler M.E."/>
        </authorList>
    </citation>
    <scope>NUCLEOTIDE SEQUENCE</scope>
</reference>
<dbReference type="AlphaFoldDB" id="A0A382T7K9"/>
<evidence type="ECO:0000313" key="1">
    <source>
        <dbReference type="EMBL" id="SVD18129.1"/>
    </source>
</evidence>
<protein>
    <submittedName>
        <fullName evidence="1">Uncharacterized protein</fullName>
    </submittedName>
</protein>
<gene>
    <name evidence="1" type="ORF">METZ01_LOCUS370983</name>
</gene>
<proteinExistence type="predicted"/>
<dbReference type="EMBL" id="UINC01134533">
    <property type="protein sequence ID" value="SVD18129.1"/>
    <property type="molecule type" value="Genomic_DNA"/>
</dbReference>
<accession>A0A382T7K9</accession>
<sequence>MYILYATIISASPTATSAAAIAMENNANV</sequence>